<sequence>MSFYPQYDIYDLMEAVNQRRMLQQQQQQQQQQQRRRAQMVQPQRRQQEQPVYFAQARPSAGRRGYGQRQSSYASPFAGYSPWYVPEYEDEDGEDDDSKVYTLEDILNLVNRHRHRSLQSERLDASELAQKRRQAEQELAAKKQAQECAEEAAAVAQLKEQQEEAEKKLKAAQDEEDSVMTDAEGPQPQVFDIADFIRQALLAGSEEEEEEEASRPASPVTPTETVTSEAQEAESVPAKKPEITKKPSSASVKKTPTKVSSFHMPAPSPIHDPLQVSHPEMDRGLPFSPNVDVYDKPSQYKVVLALPGASKDSFEIDFHPTNHELVIRGSTDTKNKMVSSSNDGEVDYLKVSEIRFGAFERSIKFPILPKINDEAIGAKYSNGLLEVCVPKVAEKEAAKPKKRVTVEEVEDEELKFEEGMKKL</sequence>
<dbReference type="InterPro" id="IPR008978">
    <property type="entry name" value="HSP20-like_chaperone"/>
</dbReference>
<evidence type="ECO:0000313" key="7">
    <source>
        <dbReference type="Proteomes" id="UP001360560"/>
    </source>
</evidence>
<evidence type="ECO:0000256" key="3">
    <source>
        <dbReference type="RuleBase" id="RU003616"/>
    </source>
</evidence>
<dbReference type="GeneID" id="90074945"/>
<evidence type="ECO:0000256" key="4">
    <source>
        <dbReference type="SAM" id="MobiDB-lite"/>
    </source>
</evidence>
<proteinExistence type="inferred from homology"/>
<comment type="similarity">
    <text evidence="2 3">Belongs to the small heat shock protein (HSP20) family.</text>
</comment>
<feature type="region of interest" description="Disordered" evidence="4">
    <location>
        <begin position="203"/>
        <end position="267"/>
    </location>
</feature>
<keyword evidence="7" id="KW-1185">Reference proteome</keyword>
<evidence type="ECO:0000313" key="6">
    <source>
        <dbReference type="EMBL" id="GMM36970.1"/>
    </source>
</evidence>
<feature type="domain" description="SHSP" evidence="5">
    <location>
        <begin position="281"/>
        <end position="406"/>
    </location>
</feature>
<dbReference type="RefSeq" id="XP_064853966.1">
    <property type="nucleotide sequence ID" value="XM_064997894.1"/>
</dbReference>
<gene>
    <name evidence="6" type="ORF">DASC09_042950</name>
</gene>
<dbReference type="PANTHER" id="PTHR11527">
    <property type="entry name" value="HEAT-SHOCK PROTEIN 20 FAMILY MEMBER"/>
    <property type="match status" value="1"/>
</dbReference>
<name>A0AAV5QPV1_9ASCO</name>
<dbReference type="Proteomes" id="UP001360560">
    <property type="component" value="Unassembled WGS sequence"/>
</dbReference>
<feature type="compositionally biased region" description="Polar residues" evidence="4">
    <location>
        <begin position="245"/>
        <end position="259"/>
    </location>
</feature>
<feature type="compositionally biased region" description="Basic and acidic residues" evidence="4">
    <location>
        <begin position="159"/>
        <end position="172"/>
    </location>
</feature>
<feature type="compositionally biased region" description="Low complexity" evidence="4">
    <location>
        <begin position="24"/>
        <end position="44"/>
    </location>
</feature>
<dbReference type="Gene3D" id="2.60.40.790">
    <property type="match status" value="1"/>
</dbReference>
<accession>A0AAV5QPV1</accession>
<dbReference type="EMBL" id="BTFZ01000011">
    <property type="protein sequence ID" value="GMM36970.1"/>
    <property type="molecule type" value="Genomic_DNA"/>
</dbReference>
<dbReference type="Pfam" id="PF00011">
    <property type="entry name" value="HSP20"/>
    <property type="match status" value="1"/>
</dbReference>
<feature type="region of interest" description="Disordered" evidence="4">
    <location>
        <begin position="24"/>
        <end position="52"/>
    </location>
</feature>
<dbReference type="PROSITE" id="PS01031">
    <property type="entry name" value="SHSP"/>
    <property type="match status" value="1"/>
</dbReference>
<dbReference type="InterPro" id="IPR031107">
    <property type="entry name" value="Small_HSP"/>
</dbReference>
<evidence type="ECO:0000256" key="1">
    <source>
        <dbReference type="ARBA" id="ARBA00023016"/>
    </source>
</evidence>
<evidence type="ECO:0000256" key="2">
    <source>
        <dbReference type="PROSITE-ProRule" id="PRU00285"/>
    </source>
</evidence>
<reference evidence="6 7" key="1">
    <citation type="journal article" date="2023" name="Elife">
        <title>Identification of key yeast species and microbe-microbe interactions impacting larval growth of Drosophila in the wild.</title>
        <authorList>
            <person name="Mure A."/>
            <person name="Sugiura Y."/>
            <person name="Maeda R."/>
            <person name="Honda K."/>
            <person name="Sakurai N."/>
            <person name="Takahashi Y."/>
            <person name="Watada M."/>
            <person name="Katoh T."/>
            <person name="Gotoh A."/>
            <person name="Gotoh Y."/>
            <person name="Taniguchi I."/>
            <person name="Nakamura K."/>
            <person name="Hayashi T."/>
            <person name="Katayama T."/>
            <person name="Uemura T."/>
            <person name="Hattori Y."/>
        </authorList>
    </citation>
    <scope>NUCLEOTIDE SEQUENCE [LARGE SCALE GENOMIC DNA]</scope>
    <source>
        <strain evidence="6 7">SC-9</strain>
    </source>
</reference>
<organism evidence="6 7">
    <name type="scientific">Saccharomycopsis crataegensis</name>
    <dbReference type="NCBI Taxonomy" id="43959"/>
    <lineage>
        <taxon>Eukaryota</taxon>
        <taxon>Fungi</taxon>
        <taxon>Dikarya</taxon>
        <taxon>Ascomycota</taxon>
        <taxon>Saccharomycotina</taxon>
        <taxon>Saccharomycetes</taxon>
        <taxon>Saccharomycopsidaceae</taxon>
        <taxon>Saccharomycopsis</taxon>
    </lineage>
</organism>
<dbReference type="AlphaFoldDB" id="A0AAV5QPV1"/>
<dbReference type="CDD" id="cd06464">
    <property type="entry name" value="ACD_sHsps-like"/>
    <property type="match status" value="1"/>
</dbReference>
<keyword evidence="1 6" id="KW-0346">Stress response</keyword>
<feature type="compositionally biased region" description="Polar residues" evidence="4">
    <location>
        <begin position="219"/>
        <end position="229"/>
    </location>
</feature>
<dbReference type="SUPFAM" id="SSF49764">
    <property type="entry name" value="HSP20-like chaperones"/>
    <property type="match status" value="1"/>
</dbReference>
<comment type="caution">
    <text evidence="6">The sequence shown here is derived from an EMBL/GenBank/DDBJ whole genome shotgun (WGS) entry which is preliminary data.</text>
</comment>
<evidence type="ECO:0000259" key="5">
    <source>
        <dbReference type="PROSITE" id="PS01031"/>
    </source>
</evidence>
<feature type="region of interest" description="Disordered" evidence="4">
    <location>
        <begin position="156"/>
        <end position="186"/>
    </location>
</feature>
<dbReference type="InterPro" id="IPR002068">
    <property type="entry name" value="A-crystallin/Hsp20_dom"/>
</dbReference>
<protein>
    <submittedName>
        <fullName evidence="6">Heat shock protein</fullName>
    </submittedName>
</protein>